<keyword evidence="2" id="KW-0812">Transmembrane</keyword>
<keyword evidence="4" id="KW-0378">Hydrolase</keyword>
<dbReference type="Gene3D" id="1.10.225.10">
    <property type="entry name" value="Saposin-like"/>
    <property type="match status" value="1"/>
</dbReference>
<dbReference type="AlphaFoldDB" id="A0A812D175"/>
<dbReference type="InterPro" id="IPR048593">
    <property type="entry name" value="AOAH_Saposin_N"/>
</dbReference>
<name>A0A812D175_ACAPH</name>
<gene>
    <name evidence="4" type="ORF">SPHA_48195</name>
</gene>
<accession>A0A812D175</accession>
<feature type="domain" description="Saposin B-type" evidence="3">
    <location>
        <begin position="1"/>
        <end position="56"/>
    </location>
</feature>
<organism evidence="4 5">
    <name type="scientific">Acanthosepion pharaonis</name>
    <name type="common">Pharaoh cuttlefish</name>
    <name type="synonym">Sepia pharaonis</name>
    <dbReference type="NCBI Taxonomy" id="158019"/>
    <lineage>
        <taxon>Eukaryota</taxon>
        <taxon>Metazoa</taxon>
        <taxon>Spiralia</taxon>
        <taxon>Lophotrochozoa</taxon>
        <taxon>Mollusca</taxon>
        <taxon>Cephalopoda</taxon>
        <taxon>Coleoidea</taxon>
        <taxon>Decapodiformes</taxon>
        <taxon>Sepiida</taxon>
        <taxon>Sepiina</taxon>
        <taxon>Sepiidae</taxon>
        <taxon>Acanthosepion</taxon>
    </lineage>
</organism>
<dbReference type="Proteomes" id="UP000597762">
    <property type="component" value="Unassembled WGS sequence"/>
</dbReference>
<dbReference type="InterPro" id="IPR011001">
    <property type="entry name" value="Saposin-like"/>
</dbReference>
<evidence type="ECO:0000256" key="1">
    <source>
        <dbReference type="ARBA" id="ARBA00023157"/>
    </source>
</evidence>
<dbReference type="InterPro" id="IPR039676">
    <property type="entry name" value="AOAH"/>
</dbReference>
<protein>
    <submittedName>
        <fullName evidence="4">AOAH</fullName>
        <ecNumber evidence="4">3.1.1.77</ecNumber>
    </submittedName>
</protein>
<reference evidence="4" key="1">
    <citation type="submission" date="2021-01" db="EMBL/GenBank/DDBJ databases">
        <authorList>
            <person name="Li R."/>
            <person name="Bekaert M."/>
        </authorList>
    </citation>
    <scope>NUCLEOTIDE SEQUENCE</scope>
    <source>
        <strain evidence="4">Farmed</strain>
    </source>
</reference>
<evidence type="ECO:0000256" key="2">
    <source>
        <dbReference type="SAM" id="Phobius"/>
    </source>
</evidence>
<evidence type="ECO:0000259" key="3">
    <source>
        <dbReference type="PROSITE" id="PS50015"/>
    </source>
</evidence>
<keyword evidence="2" id="KW-0472">Membrane</keyword>
<comment type="caution">
    <text evidence="4">The sequence shown here is derived from an EMBL/GenBank/DDBJ whole genome shotgun (WGS) entry which is preliminary data.</text>
</comment>
<dbReference type="Pfam" id="PF20825">
    <property type="entry name" value="Saposin"/>
    <property type="match status" value="1"/>
</dbReference>
<sequence length="364" mass="41079">MSKAAERFCSFLPNDMLAKFCKDQVQKFVPWLNNMHFLGATPDLICQTLHFCTNKKGKFCYLFPQKTLKNYYKHLPKYDKDGDLYSQNYTFRGAYWRGKDCNDSNAKIHPGVKAIDSDVNVDSNCNGIYGTDSQGRPYEDLFCKNTNQRGFAVVGDSVAAHLHIPEEWFDAKKLSKDALKDVVLSFEDEFDWPQLSGMTGFMNSIWKTIKVKTDSIYFRLWERNHCNHRDYQNIGINGKPYIKKKEDIFQSPNVDLLSLSVLSLSFSLSLSLSLYLSAFVSLSLCPCLSLSVSLCAFPFLSLSVSLSLSAFVCLSLHLCLSPALFFSLFICLSHCVPVSPSVPVSLSLYLCVSLSLYLSLSLSL</sequence>
<dbReference type="GO" id="GO:0005509">
    <property type="term" value="F:calcium ion binding"/>
    <property type="evidence" value="ECO:0007669"/>
    <property type="project" value="TreeGrafter"/>
</dbReference>
<keyword evidence="1" id="KW-1015">Disulfide bond</keyword>
<dbReference type="EC" id="3.1.1.77" evidence="4"/>
<proteinExistence type="predicted"/>
<feature type="transmembrane region" description="Helical" evidence="2">
    <location>
        <begin position="344"/>
        <end position="362"/>
    </location>
</feature>
<dbReference type="EMBL" id="CAHIKZ030002657">
    <property type="protein sequence ID" value="CAE1290414.1"/>
    <property type="molecule type" value="Genomic_DNA"/>
</dbReference>
<dbReference type="PANTHER" id="PTHR15010:SF0">
    <property type="entry name" value="ACYLOXYACYL HYDROLASE"/>
    <property type="match status" value="1"/>
</dbReference>
<dbReference type="InterPro" id="IPR008139">
    <property type="entry name" value="SaposinB_dom"/>
</dbReference>
<dbReference type="GO" id="GO:0009104">
    <property type="term" value="P:lipopolysaccharide catabolic process"/>
    <property type="evidence" value="ECO:0007669"/>
    <property type="project" value="TreeGrafter"/>
</dbReference>
<dbReference type="SUPFAM" id="SSF47862">
    <property type="entry name" value="Saposin"/>
    <property type="match status" value="1"/>
</dbReference>
<evidence type="ECO:0000313" key="5">
    <source>
        <dbReference type="Proteomes" id="UP000597762"/>
    </source>
</evidence>
<keyword evidence="2" id="KW-1133">Transmembrane helix</keyword>
<dbReference type="OrthoDB" id="14839at2759"/>
<feature type="transmembrane region" description="Helical" evidence="2">
    <location>
        <begin position="308"/>
        <end position="332"/>
    </location>
</feature>
<evidence type="ECO:0000313" key="4">
    <source>
        <dbReference type="EMBL" id="CAE1290414.1"/>
    </source>
</evidence>
<feature type="transmembrane region" description="Helical" evidence="2">
    <location>
        <begin position="283"/>
        <end position="302"/>
    </location>
</feature>
<dbReference type="GO" id="GO:0050528">
    <property type="term" value="F:acyloxyacyl hydrolase activity"/>
    <property type="evidence" value="ECO:0007669"/>
    <property type="project" value="UniProtKB-EC"/>
</dbReference>
<dbReference type="PROSITE" id="PS50015">
    <property type="entry name" value="SAP_B"/>
    <property type="match status" value="1"/>
</dbReference>
<keyword evidence="5" id="KW-1185">Reference proteome</keyword>
<dbReference type="PANTHER" id="PTHR15010">
    <property type="entry name" value="ACYLOXYACYL HYDROLASE"/>
    <property type="match status" value="1"/>
</dbReference>